<keyword evidence="3" id="KW-1185">Reference proteome</keyword>
<dbReference type="GO" id="GO:0016747">
    <property type="term" value="F:acyltransferase activity, transferring groups other than amino-acyl groups"/>
    <property type="evidence" value="ECO:0007669"/>
    <property type="project" value="InterPro"/>
</dbReference>
<dbReference type="InterPro" id="IPR016181">
    <property type="entry name" value="Acyl_CoA_acyltransferase"/>
</dbReference>
<feature type="domain" description="N-acetyltransferase" evidence="1">
    <location>
        <begin position="134"/>
        <end position="274"/>
    </location>
</feature>
<dbReference type="Proteomes" id="UP000612233">
    <property type="component" value="Unassembled WGS sequence"/>
</dbReference>
<protein>
    <submittedName>
        <fullName evidence="2">GNAT family N-acetyltransferase</fullName>
    </submittedName>
</protein>
<dbReference type="EMBL" id="JACXAD010000006">
    <property type="protein sequence ID" value="MBD2767597.1"/>
    <property type="molecule type" value="Genomic_DNA"/>
</dbReference>
<comment type="caution">
    <text evidence="2">The sequence shown here is derived from an EMBL/GenBank/DDBJ whole genome shotgun (WGS) entry which is preliminary data.</text>
</comment>
<organism evidence="2 3">
    <name type="scientific">Hymenobacter montanus</name>
    <dbReference type="NCBI Taxonomy" id="2771359"/>
    <lineage>
        <taxon>Bacteria</taxon>
        <taxon>Pseudomonadati</taxon>
        <taxon>Bacteroidota</taxon>
        <taxon>Cytophagia</taxon>
        <taxon>Cytophagales</taxon>
        <taxon>Hymenobacteraceae</taxon>
        <taxon>Hymenobacter</taxon>
    </lineage>
</organism>
<proteinExistence type="predicted"/>
<name>A0A927BCK9_9BACT</name>
<dbReference type="AlphaFoldDB" id="A0A927BCK9"/>
<dbReference type="InterPro" id="IPR000182">
    <property type="entry name" value="GNAT_dom"/>
</dbReference>
<evidence type="ECO:0000259" key="1">
    <source>
        <dbReference type="PROSITE" id="PS51186"/>
    </source>
</evidence>
<dbReference type="SUPFAM" id="SSF55729">
    <property type="entry name" value="Acyl-CoA N-acyltransferases (Nat)"/>
    <property type="match status" value="1"/>
</dbReference>
<dbReference type="PROSITE" id="PS51186">
    <property type="entry name" value="GNAT"/>
    <property type="match status" value="1"/>
</dbReference>
<accession>A0A927BCK9</accession>
<evidence type="ECO:0000313" key="2">
    <source>
        <dbReference type="EMBL" id="MBD2767597.1"/>
    </source>
</evidence>
<dbReference type="Gene3D" id="3.40.630.30">
    <property type="match status" value="1"/>
</dbReference>
<evidence type="ECO:0000313" key="3">
    <source>
        <dbReference type="Proteomes" id="UP000612233"/>
    </source>
</evidence>
<reference evidence="2" key="1">
    <citation type="submission" date="2020-09" db="EMBL/GenBank/DDBJ databases">
        <authorList>
            <person name="Kim M.K."/>
        </authorList>
    </citation>
    <scope>NUCLEOTIDE SEQUENCE</scope>
    <source>
        <strain evidence="2">BT664</strain>
    </source>
</reference>
<gene>
    <name evidence="2" type="ORF">IC235_06795</name>
</gene>
<sequence>MIFSDKHLAQRLEQAEAQANANFIEARCRLMPESEATWTKLAGAYLLFDGVGSPLTQSFGLGLFDEVGPAELEQVEQFFAQRHTPVCLEISSLADASFLALLPTRGYRPIEYTSVLYRELSPLPHPTTVQSGPLTTRRITAAEVPVWAHTSAEGWRPESPDLGDFVLAYGQISASSDGAEPFLAELNGHPIATGGLFVHQDVALLMGASTIATGRRQGAQSALLEARLCFAAAKGCTLAMMGALPGSQSQRNAEKNGFRIAYTRLKWQLELPLK</sequence>
<dbReference type="RefSeq" id="WP_191004421.1">
    <property type="nucleotide sequence ID" value="NZ_JACXAD010000006.1"/>
</dbReference>